<feature type="domain" description="ABC transporter" evidence="14">
    <location>
        <begin position="449"/>
        <end position="745"/>
    </location>
</feature>
<dbReference type="PROSITE" id="PS00211">
    <property type="entry name" value="ABC_TRANSPORTER_1"/>
    <property type="match status" value="1"/>
</dbReference>
<keyword evidence="7" id="KW-0067">ATP-binding</keyword>
<evidence type="ECO:0000256" key="11">
    <source>
        <dbReference type="ARBA" id="ARBA00038000"/>
    </source>
</evidence>
<keyword evidence="3" id="KW-0677">Repeat</keyword>
<keyword evidence="8" id="KW-0267">Excision nuclease</keyword>
<evidence type="ECO:0000313" key="16">
    <source>
        <dbReference type="Proteomes" id="UP000269015"/>
    </source>
</evidence>
<dbReference type="Proteomes" id="UP000269015">
    <property type="component" value="Chromosome"/>
</dbReference>
<organism evidence="15 16">
    <name type="scientific">Chryseobacterium indologenes</name>
    <name type="common">Flavobacterium indologenes</name>
    <dbReference type="NCBI Taxonomy" id="253"/>
    <lineage>
        <taxon>Bacteria</taxon>
        <taxon>Pseudomonadati</taxon>
        <taxon>Bacteroidota</taxon>
        <taxon>Flavobacteriia</taxon>
        <taxon>Flavobacteriales</taxon>
        <taxon>Weeksellaceae</taxon>
        <taxon>Chryseobacterium group</taxon>
        <taxon>Chryseobacterium</taxon>
    </lineage>
</organism>
<evidence type="ECO:0000256" key="8">
    <source>
        <dbReference type="ARBA" id="ARBA00022881"/>
    </source>
</evidence>
<dbReference type="InterPro" id="IPR027417">
    <property type="entry name" value="P-loop_NTPase"/>
</dbReference>
<gene>
    <name evidence="15" type="ORF">EG352_01110</name>
</gene>
<keyword evidence="5" id="KW-0227">DNA damage</keyword>
<evidence type="ECO:0000256" key="2">
    <source>
        <dbReference type="ARBA" id="ARBA00022490"/>
    </source>
</evidence>
<evidence type="ECO:0000256" key="6">
    <source>
        <dbReference type="ARBA" id="ARBA00022769"/>
    </source>
</evidence>
<evidence type="ECO:0000256" key="1">
    <source>
        <dbReference type="ARBA" id="ARBA00004496"/>
    </source>
</evidence>
<keyword evidence="9" id="KW-0238">DNA-binding</keyword>
<dbReference type="GO" id="GO:0006281">
    <property type="term" value="P:DNA repair"/>
    <property type="evidence" value="ECO:0007669"/>
    <property type="project" value="UniProtKB-KW"/>
</dbReference>
<sequence length="749" mass="83288">MENIEITNARQNNLRNVSIKIPKHEIVVFTGVSGSGKSSLVFETIGAEAQRQINETQNSFIRNRLQHYGVPDVDKIENLNVPIIINQKRLGGNARSTVGTAADVSASLRLLFSRMGKPFVGYSNVFSFNNPQGMCPECEGLGFVQALNINTLIDKNKSLLEGAIRFPTFQPGGWRLTRYILSGYFDNDKKLKDFSGKEWEMLLYAPEHKPKHPHKDWGKTVKYEGIIPRIEKAFLKKDSKENITRKDALNTIVMTKTCPVCEGKRLNEKILSCKIKGKNIADCSSMAIDELLEFINSLDSKMYEVVISELSVKLQNIITIGLQYLTLDRSTNTLSGGESQRIKMVRSLGNSLVDLLYIFDEPSIGLHPKDLQNIISIIKQIRDKGNSVLIVEHDPDLIKMADHIVDMGPSSGKNGGEVVYEGSFEHLKASKGKTGAYFARKPSVKNQFRKPDGVLKIENANLYNLKNVSVNIPTGVMSVITGVAGSGKSTLINRVLPDFYPDLTIIDQSLFAASARSNLLTYLGISDTVRKLFAQSNHVSEKLFSRNSEGACPNCKGLGVERIDLAFMDDIEQPCEVCSGSGFNPDVLKYQYKGKTIAEVMSMTVSEGVLFFKDESVLKNFDLLLQLGLDYLTLGQRLDSFSGGERQRLKLTKELKNTGQIIVLDEPSTGLHPSDTQKLLTFFNHLVEQGNTLIVIEHNLDIIAQADWIIDIGPGAGKYGGKIVFEGTPQDLLKDKKSYTAEFLRKHIH</sequence>
<evidence type="ECO:0000313" key="15">
    <source>
        <dbReference type="EMBL" id="AZB16474.1"/>
    </source>
</evidence>
<dbReference type="SMART" id="SM00382">
    <property type="entry name" value="AAA"/>
    <property type="match status" value="2"/>
</dbReference>
<evidence type="ECO:0000256" key="9">
    <source>
        <dbReference type="ARBA" id="ARBA00023125"/>
    </source>
</evidence>
<dbReference type="Pfam" id="PF00005">
    <property type="entry name" value="ABC_tran"/>
    <property type="match status" value="1"/>
</dbReference>
<dbReference type="Gene3D" id="1.10.8.280">
    <property type="entry name" value="ABC transporter ATPase domain-like"/>
    <property type="match status" value="1"/>
</dbReference>
<evidence type="ECO:0000256" key="5">
    <source>
        <dbReference type="ARBA" id="ARBA00022763"/>
    </source>
</evidence>
<dbReference type="CDD" id="cd03270">
    <property type="entry name" value="ABC_UvrA_I"/>
    <property type="match status" value="1"/>
</dbReference>
<keyword evidence="2" id="KW-0963">Cytoplasm</keyword>
<dbReference type="InterPro" id="IPR003593">
    <property type="entry name" value="AAA+_ATPase"/>
</dbReference>
<dbReference type="GO" id="GO:0016887">
    <property type="term" value="F:ATP hydrolysis activity"/>
    <property type="evidence" value="ECO:0007669"/>
    <property type="project" value="InterPro"/>
</dbReference>
<evidence type="ECO:0000256" key="4">
    <source>
        <dbReference type="ARBA" id="ARBA00022741"/>
    </source>
</evidence>
<proteinExistence type="inferred from homology"/>
<keyword evidence="6" id="KW-0228">DNA excision</keyword>
<evidence type="ECO:0000256" key="3">
    <source>
        <dbReference type="ARBA" id="ARBA00022737"/>
    </source>
</evidence>
<keyword evidence="10" id="KW-0234">DNA repair</keyword>
<dbReference type="InterPro" id="IPR017871">
    <property type="entry name" value="ABC_transporter-like_CS"/>
</dbReference>
<dbReference type="GO" id="GO:0005737">
    <property type="term" value="C:cytoplasm"/>
    <property type="evidence" value="ECO:0007669"/>
    <property type="project" value="UniProtKB-SubCell"/>
</dbReference>
<accession>A0AAD0YPK1</accession>
<evidence type="ECO:0000259" key="14">
    <source>
        <dbReference type="PROSITE" id="PS50893"/>
    </source>
</evidence>
<name>A0AAD0YPK1_CHRID</name>
<reference evidence="15 16" key="1">
    <citation type="submission" date="2018-11" db="EMBL/GenBank/DDBJ databases">
        <title>Proposal to divide the Flavobacteriaceae and reorganize its genera based on Amino Acid Identity values calculated from whole genome sequences.</title>
        <authorList>
            <person name="Nicholson A.C."/>
            <person name="Gulvik C.A."/>
            <person name="Whitney A.M."/>
            <person name="Humrighouse B.W."/>
            <person name="Bell M."/>
            <person name="Holmes B."/>
            <person name="Steigerwalt A.G."/>
            <person name="Villarma A."/>
            <person name="Sheth M."/>
            <person name="Batra D."/>
            <person name="Pryor J."/>
            <person name="Bernardet J.-F."/>
            <person name="Hugo C."/>
            <person name="Kampfer P."/>
            <person name="Newman J."/>
            <person name="McQuiston J.R."/>
        </authorList>
    </citation>
    <scope>NUCLEOTIDE SEQUENCE [LARGE SCALE GENOMIC DNA]</scope>
    <source>
        <strain evidence="15 16">H5559</strain>
    </source>
</reference>
<dbReference type="InterPro" id="IPR003439">
    <property type="entry name" value="ABC_transporter-like_ATP-bd"/>
</dbReference>
<dbReference type="EMBL" id="CP033930">
    <property type="protein sequence ID" value="AZB16474.1"/>
    <property type="molecule type" value="Genomic_DNA"/>
</dbReference>
<dbReference type="PROSITE" id="PS50893">
    <property type="entry name" value="ABC_TRANSPORTER_2"/>
    <property type="match status" value="1"/>
</dbReference>
<dbReference type="SUPFAM" id="SSF52540">
    <property type="entry name" value="P-loop containing nucleoside triphosphate hydrolases"/>
    <property type="match status" value="2"/>
</dbReference>
<dbReference type="GO" id="GO:0005524">
    <property type="term" value="F:ATP binding"/>
    <property type="evidence" value="ECO:0007669"/>
    <property type="project" value="UniProtKB-KW"/>
</dbReference>
<dbReference type="GO" id="GO:0003677">
    <property type="term" value="F:DNA binding"/>
    <property type="evidence" value="ECO:0007669"/>
    <property type="project" value="UniProtKB-KW"/>
</dbReference>
<dbReference type="PANTHER" id="PTHR43152">
    <property type="entry name" value="UVRABC SYSTEM PROTEIN A"/>
    <property type="match status" value="1"/>
</dbReference>
<keyword evidence="4" id="KW-0547">Nucleotide-binding</keyword>
<evidence type="ECO:0000256" key="7">
    <source>
        <dbReference type="ARBA" id="ARBA00022840"/>
    </source>
</evidence>
<dbReference type="RefSeq" id="WP_061084731.1">
    <property type="nucleotide sequence ID" value="NZ_CP033930.1"/>
</dbReference>
<dbReference type="Gene3D" id="3.40.50.300">
    <property type="entry name" value="P-loop containing nucleotide triphosphate hydrolases"/>
    <property type="match status" value="2"/>
</dbReference>
<dbReference type="GO" id="GO:0004518">
    <property type="term" value="F:nuclease activity"/>
    <property type="evidence" value="ECO:0007669"/>
    <property type="project" value="UniProtKB-KW"/>
</dbReference>
<evidence type="ECO:0000256" key="10">
    <source>
        <dbReference type="ARBA" id="ARBA00023204"/>
    </source>
</evidence>
<dbReference type="Gene3D" id="1.20.1580.10">
    <property type="entry name" value="ABC transporter ATPase like domain"/>
    <property type="match status" value="2"/>
</dbReference>
<comment type="similarity">
    <text evidence="11">Belongs to the ABC transporter superfamily. UvrA family.</text>
</comment>
<dbReference type="AlphaFoldDB" id="A0AAD0YPK1"/>
<comment type="subcellular location">
    <subcellularLocation>
        <location evidence="1">Cytoplasm</location>
    </subcellularLocation>
</comment>
<dbReference type="PANTHER" id="PTHR43152:SF3">
    <property type="entry name" value="UVRABC SYSTEM PROTEIN A"/>
    <property type="match status" value="1"/>
</dbReference>
<evidence type="ECO:0000256" key="12">
    <source>
        <dbReference type="ARBA" id="ARBA00039316"/>
    </source>
</evidence>
<evidence type="ECO:0000256" key="13">
    <source>
        <dbReference type="ARBA" id="ARBA00042156"/>
    </source>
</evidence>
<protein>
    <recommendedName>
        <fullName evidence="12">UvrABC system protein A</fullName>
    </recommendedName>
    <alternativeName>
        <fullName evidence="13">Excinuclease ABC subunit A</fullName>
    </alternativeName>
</protein>